<dbReference type="GO" id="GO:0003677">
    <property type="term" value="F:DNA binding"/>
    <property type="evidence" value="ECO:0007669"/>
    <property type="project" value="UniProtKB-KW"/>
</dbReference>
<protein>
    <submittedName>
        <fullName evidence="6">LysR family transcriptional regulator</fullName>
    </submittedName>
</protein>
<evidence type="ECO:0000256" key="1">
    <source>
        <dbReference type="ARBA" id="ARBA00009437"/>
    </source>
</evidence>
<keyword evidence="7" id="KW-1185">Reference proteome</keyword>
<dbReference type="Pfam" id="PF03466">
    <property type="entry name" value="LysR_substrate"/>
    <property type="match status" value="1"/>
</dbReference>
<evidence type="ECO:0000256" key="2">
    <source>
        <dbReference type="ARBA" id="ARBA00023015"/>
    </source>
</evidence>
<proteinExistence type="inferred from homology"/>
<comment type="caution">
    <text evidence="6">The sequence shown here is derived from an EMBL/GenBank/DDBJ whole genome shotgun (WGS) entry which is preliminary data.</text>
</comment>
<organism evidence="6 7">
    <name type="scientific">Azospirillum lipoferum</name>
    <dbReference type="NCBI Taxonomy" id="193"/>
    <lineage>
        <taxon>Bacteria</taxon>
        <taxon>Pseudomonadati</taxon>
        <taxon>Pseudomonadota</taxon>
        <taxon>Alphaproteobacteria</taxon>
        <taxon>Rhodospirillales</taxon>
        <taxon>Azospirillaceae</taxon>
        <taxon>Azospirillum</taxon>
    </lineage>
</organism>
<dbReference type="PANTHER" id="PTHR30579:SF7">
    <property type="entry name" value="HTH-TYPE TRANSCRIPTIONAL REGULATOR LRHA-RELATED"/>
    <property type="match status" value="1"/>
</dbReference>
<dbReference type="InterPro" id="IPR036390">
    <property type="entry name" value="WH_DNA-bd_sf"/>
</dbReference>
<dbReference type="EMBL" id="VTTN01000001">
    <property type="protein sequence ID" value="KAA0597543.1"/>
    <property type="molecule type" value="Genomic_DNA"/>
</dbReference>
<dbReference type="AlphaFoldDB" id="A0A5A9GT62"/>
<evidence type="ECO:0000259" key="5">
    <source>
        <dbReference type="PROSITE" id="PS50931"/>
    </source>
</evidence>
<dbReference type="PANTHER" id="PTHR30579">
    <property type="entry name" value="TRANSCRIPTIONAL REGULATOR"/>
    <property type="match status" value="1"/>
</dbReference>
<dbReference type="Pfam" id="PF00126">
    <property type="entry name" value="HTH_1"/>
    <property type="match status" value="1"/>
</dbReference>
<keyword evidence="2" id="KW-0805">Transcription regulation</keyword>
<evidence type="ECO:0000313" key="7">
    <source>
        <dbReference type="Proteomes" id="UP000324927"/>
    </source>
</evidence>
<dbReference type="GO" id="GO:0003700">
    <property type="term" value="F:DNA-binding transcription factor activity"/>
    <property type="evidence" value="ECO:0007669"/>
    <property type="project" value="InterPro"/>
</dbReference>
<reference evidence="6 7" key="1">
    <citation type="submission" date="2019-08" db="EMBL/GenBank/DDBJ databases">
        <authorList>
            <person name="Grouzdev D."/>
            <person name="Tikhonova E."/>
            <person name="Kravchenko I."/>
        </authorList>
    </citation>
    <scope>NUCLEOTIDE SEQUENCE [LARGE SCALE GENOMIC DNA]</scope>
    <source>
        <strain evidence="6 7">59b</strain>
    </source>
</reference>
<dbReference type="Proteomes" id="UP000324927">
    <property type="component" value="Unassembled WGS sequence"/>
</dbReference>
<dbReference type="InterPro" id="IPR000847">
    <property type="entry name" value="LysR_HTH_N"/>
</dbReference>
<evidence type="ECO:0000256" key="3">
    <source>
        <dbReference type="ARBA" id="ARBA00023125"/>
    </source>
</evidence>
<evidence type="ECO:0000256" key="4">
    <source>
        <dbReference type="ARBA" id="ARBA00023163"/>
    </source>
</evidence>
<name>A0A5A9GT62_AZOLI</name>
<dbReference type="OrthoDB" id="9806538at2"/>
<dbReference type="RefSeq" id="WP_149229184.1">
    <property type="nucleotide sequence ID" value="NZ_JALJXJ010000003.1"/>
</dbReference>
<evidence type="ECO:0000313" key="6">
    <source>
        <dbReference type="EMBL" id="KAA0597543.1"/>
    </source>
</evidence>
<sequence length="289" mass="30792">MARNLDVALLRSFAVAADLRSMTAASQALNLTQGAVSQQIARLEALTGGSLFIRDRRNLRLTPSGERLLAKVRQLLSLNDEIWAGINGGILDGPVRIGAPYDLIGPCISPVLKGFAEAFPQVELSLVCGSSPELAERLAGGELDLAVVEEPVATARGEHLMADRLVWVGARGGTAHAKLPLPLSLVVDSCIFKPVVTAALQRQGRNWRTVFENGGLDATFATVRMDLAVSAWLAFTVPADLEILPTDCGLPELPSLAVTLHLPDRPPTPAAAELAHHVRDAFARQRLAA</sequence>
<gene>
    <name evidence="6" type="ORF">FZ942_00095</name>
</gene>
<dbReference type="Gene3D" id="1.10.10.10">
    <property type="entry name" value="Winged helix-like DNA-binding domain superfamily/Winged helix DNA-binding domain"/>
    <property type="match status" value="1"/>
</dbReference>
<dbReference type="PRINTS" id="PR00039">
    <property type="entry name" value="HTHLYSR"/>
</dbReference>
<feature type="domain" description="HTH lysR-type" evidence="5">
    <location>
        <begin position="5"/>
        <end position="62"/>
    </location>
</feature>
<keyword evidence="3" id="KW-0238">DNA-binding</keyword>
<dbReference type="InterPro" id="IPR005119">
    <property type="entry name" value="LysR_subst-bd"/>
</dbReference>
<dbReference type="Gene3D" id="3.40.190.10">
    <property type="entry name" value="Periplasmic binding protein-like II"/>
    <property type="match status" value="2"/>
</dbReference>
<accession>A0A5A9GT62</accession>
<dbReference type="InterPro" id="IPR050176">
    <property type="entry name" value="LTTR"/>
</dbReference>
<dbReference type="SUPFAM" id="SSF53850">
    <property type="entry name" value="Periplasmic binding protein-like II"/>
    <property type="match status" value="1"/>
</dbReference>
<comment type="similarity">
    <text evidence="1">Belongs to the LysR transcriptional regulatory family.</text>
</comment>
<dbReference type="InterPro" id="IPR036388">
    <property type="entry name" value="WH-like_DNA-bd_sf"/>
</dbReference>
<dbReference type="SUPFAM" id="SSF46785">
    <property type="entry name" value="Winged helix' DNA-binding domain"/>
    <property type="match status" value="1"/>
</dbReference>
<dbReference type="PROSITE" id="PS50931">
    <property type="entry name" value="HTH_LYSR"/>
    <property type="match status" value="1"/>
</dbReference>
<keyword evidence="4" id="KW-0804">Transcription</keyword>